<dbReference type="InterPro" id="IPR024535">
    <property type="entry name" value="RHGA/B-epi-like_pectate_lyase"/>
</dbReference>
<name>A0AAD2F3D8_9RALS</name>
<protein>
    <recommendedName>
        <fullName evidence="2">Rhamnogalacturonase A/B/Epimerase-like pectate lyase domain-containing protein</fullName>
    </recommendedName>
</protein>
<dbReference type="InterPro" id="IPR011050">
    <property type="entry name" value="Pectin_lyase_fold/virulence"/>
</dbReference>
<proteinExistence type="predicted"/>
<gene>
    <name evidence="3" type="ORF">R77560_01812</name>
</gene>
<evidence type="ECO:0000313" key="3">
    <source>
        <dbReference type="EMBL" id="CAJ0789097.1"/>
    </source>
</evidence>
<dbReference type="InterPro" id="IPR012334">
    <property type="entry name" value="Pectin_lyas_fold"/>
</dbReference>
<dbReference type="SUPFAM" id="SSF51126">
    <property type="entry name" value="Pectin lyase-like"/>
    <property type="match status" value="1"/>
</dbReference>
<dbReference type="AlphaFoldDB" id="A0AAD2F3D8"/>
<feature type="region of interest" description="Disordered" evidence="1">
    <location>
        <begin position="36"/>
        <end position="55"/>
    </location>
</feature>
<evidence type="ECO:0000256" key="1">
    <source>
        <dbReference type="SAM" id="MobiDB-lite"/>
    </source>
</evidence>
<accession>A0AAD2F3D8</accession>
<reference evidence="3" key="1">
    <citation type="submission" date="2023-07" db="EMBL/GenBank/DDBJ databases">
        <authorList>
            <person name="Peeters C."/>
        </authorList>
    </citation>
    <scope>NUCLEOTIDE SEQUENCE</scope>
    <source>
        <strain evidence="3">R-77560</strain>
    </source>
</reference>
<organism evidence="3 4">
    <name type="scientific">Ralstonia thomasii</name>
    <dbReference type="NCBI Taxonomy" id="3058596"/>
    <lineage>
        <taxon>Bacteria</taxon>
        <taxon>Pseudomonadati</taxon>
        <taxon>Pseudomonadota</taxon>
        <taxon>Betaproteobacteria</taxon>
        <taxon>Burkholderiales</taxon>
        <taxon>Burkholderiaceae</taxon>
        <taxon>Ralstonia</taxon>
    </lineage>
</organism>
<feature type="compositionally biased region" description="Polar residues" evidence="1">
    <location>
        <begin position="36"/>
        <end position="47"/>
    </location>
</feature>
<dbReference type="Gene3D" id="2.160.20.10">
    <property type="entry name" value="Single-stranded right-handed beta-helix, Pectin lyase-like"/>
    <property type="match status" value="1"/>
</dbReference>
<dbReference type="Proteomes" id="UP001189756">
    <property type="component" value="Unassembled WGS sequence"/>
</dbReference>
<evidence type="ECO:0000259" key="2">
    <source>
        <dbReference type="Pfam" id="PF12708"/>
    </source>
</evidence>
<feature type="domain" description="Rhamnogalacturonase A/B/Epimerase-like pectate lyase" evidence="2">
    <location>
        <begin position="193"/>
        <end position="373"/>
    </location>
</feature>
<comment type="caution">
    <text evidence="3">The sequence shown here is derived from an EMBL/GenBank/DDBJ whole genome shotgun (WGS) entry which is preliminary data.</text>
</comment>
<dbReference type="EMBL" id="CATZAZ010000003">
    <property type="protein sequence ID" value="CAJ0789097.1"/>
    <property type="molecule type" value="Genomic_DNA"/>
</dbReference>
<dbReference type="Pfam" id="PF12708">
    <property type="entry name" value="Pect-lyase_RHGA_epim"/>
    <property type="match status" value="1"/>
</dbReference>
<sequence length="517" mass="53959">MPQLLPNGKQTFFYQNGSPLANGSVAFYLPNTTTPATTWADPGSQTPNPNPVPLDANGQAIIYGNGAYRQIVKDANGVTIWDQQTAAAAGYADLSANGATNPGASLVGFDGGTLATSLLSKINRIVDSISALRGLSKATYNRAFVTGYYAAHDGGGGAYQYDPNDTTSTDNGGTIIVASDGGRWKLQYTGPISLKQFGCKIDGATDDTTAIQAAVTALASGDLYHPGGTCVISSINITTALKLIGAGPKSSIIKTNSATLDVLNCTGVGIVIEKIGFDTSVTRTAGAFVRFQSACSQVTLRDFAMSNYFVGIRDTSAAASRIQDGYMFGPATAPGAGSAGILVDGGNDTYINQVTMDAPAAQQPAAGIQVTQTGALNITDCDIIHHTADLLINPGNGQSVASVYSTSCVRTAVRIRCSSMRAVESATARSSLMNSGSSCHGSAGWCLIFLRRFCFGSSLSRWPRQRAGFSPSRCPRAFSASRMHSSRPRSRNAVSRFEIQIGCSTRTIMAVSTSRTS</sequence>
<evidence type="ECO:0000313" key="4">
    <source>
        <dbReference type="Proteomes" id="UP001189756"/>
    </source>
</evidence>